<protein>
    <submittedName>
        <fullName evidence="10">Putative LRR receptor-like serine/threonine-protein kinase</fullName>
    </submittedName>
</protein>
<keyword evidence="6" id="KW-0067">ATP-binding</keyword>
<evidence type="ECO:0000256" key="1">
    <source>
        <dbReference type="ARBA" id="ARBA00004167"/>
    </source>
</evidence>
<evidence type="ECO:0000256" key="8">
    <source>
        <dbReference type="SAM" id="SignalP"/>
    </source>
</evidence>
<accession>A0A3S3QKI5</accession>
<keyword evidence="2" id="KW-0433">Leucine-rich repeat</keyword>
<dbReference type="STRING" id="337451.A0A3S3QKI5"/>
<feature type="binding site" evidence="6">
    <location>
        <position position="623"/>
    </location>
    <ligand>
        <name>ATP</name>
        <dbReference type="ChEBI" id="CHEBI:30616"/>
    </ligand>
</feature>
<keyword evidence="11" id="KW-1185">Reference proteome</keyword>
<dbReference type="InterPro" id="IPR001611">
    <property type="entry name" value="Leu-rich_rpt"/>
</dbReference>
<dbReference type="FunFam" id="3.80.10.10:FF:000041">
    <property type="entry name" value="LRR receptor-like serine/threonine-protein kinase ERECTA"/>
    <property type="match status" value="1"/>
</dbReference>
<dbReference type="SUPFAM" id="SSF56112">
    <property type="entry name" value="Protein kinase-like (PK-like)"/>
    <property type="match status" value="2"/>
</dbReference>
<dbReference type="EMBL" id="QPKB01000005">
    <property type="protein sequence ID" value="RWR85881.1"/>
    <property type="molecule type" value="Genomic_DNA"/>
</dbReference>
<feature type="domain" description="Malectin-like" evidence="9">
    <location>
        <begin position="27"/>
        <end position="358"/>
    </location>
</feature>
<keyword evidence="6" id="KW-0547">Nucleotide-binding</keyword>
<evidence type="ECO:0000256" key="2">
    <source>
        <dbReference type="ARBA" id="ARBA00022614"/>
    </source>
</evidence>
<dbReference type="Pfam" id="PF13855">
    <property type="entry name" value="LRR_8"/>
    <property type="match status" value="1"/>
</dbReference>
<comment type="subcellular location">
    <subcellularLocation>
        <location evidence="1">Membrane</location>
        <topology evidence="1">Single-pass membrane protein</topology>
    </subcellularLocation>
</comment>
<sequence>METLIILFFLPFLFLVANSQRPGFVSIDCGGTNNFTDDLGLDWVSDNQSIYGTGFNLSVPSEKQKQYTTLRYFPADTRKYCYRFSVKPRTRYLVRASFLYGNFDNSNVYPKFDIYLGATHWSTIVISDADTIEVKELILLAYSPTISVCLSNATTGQPFISTLELRQFNGSVYYTDYETQFFLSLSARINFGSVSDNPVRYPDDPFDRIWESDSLKKANYLVDVAAGTEKVSTNMSIDVNRDERPPVKVMQTAVVGRNGTLTYRLNLDGFPGFGWAVSYFAEIEDLGPTETRKFRLHIPGMPEYSKASVNIQENAQGRYRLYEPGFTNISLPFVLSFAFMKTSDSTMGPMLNAMEIYKYLQINYGSQDATLISNLTSRYPQADWAQEGGDPCLPVPSSWVQCNSDPQPKIVSIILSGKNLTGNIPSELTELTGLVELWLDGNSLTGPIPDFSHCPNLKKIHLENNRLTGVVPSSLVDLQNLSELFLQNNLLSGALPRGLLNKNLNLNYYGNINLHFEKSGRKRTEILIASVVGATVLVMVAIACFFIIYNRKKRDSNEGDVTRPLPPQKLVSYLSNAAAESAHCFTLLEIEQWTVKFEKQIGSGGYGLVYYGKMKDGKEIAVKVLTNDSYQGKREFSNEFRTEPSVGSSALRLLKMQQKQLTDKSDVYSFGVILLELISGREAISNESFGMNCRNIVHWAKSHIESGNIQGIIDPSLRSDFDIQSVWKVAEKAMMCIQPYGRLRPSMSEVLKEIQEAISIERGTELAIEGNSDTLSKSSIHSPLHAGSPDMGMCKPFVSLDDPIALPTAR</sequence>
<keyword evidence="4" id="KW-0677">Repeat</keyword>
<dbReference type="Gene3D" id="3.80.10.10">
    <property type="entry name" value="Ribonuclease Inhibitor"/>
    <property type="match status" value="1"/>
</dbReference>
<dbReference type="Gene3D" id="3.30.200.20">
    <property type="entry name" value="Phosphorylase Kinase, domain 1"/>
    <property type="match status" value="1"/>
</dbReference>
<keyword evidence="10" id="KW-0808">Transferase</keyword>
<keyword evidence="7" id="KW-1133">Transmembrane helix</keyword>
<organism evidence="10 11">
    <name type="scientific">Cinnamomum micranthum f. kanehirae</name>
    <dbReference type="NCBI Taxonomy" id="337451"/>
    <lineage>
        <taxon>Eukaryota</taxon>
        <taxon>Viridiplantae</taxon>
        <taxon>Streptophyta</taxon>
        <taxon>Embryophyta</taxon>
        <taxon>Tracheophyta</taxon>
        <taxon>Spermatophyta</taxon>
        <taxon>Magnoliopsida</taxon>
        <taxon>Magnoliidae</taxon>
        <taxon>Laurales</taxon>
        <taxon>Lauraceae</taxon>
        <taxon>Cinnamomum</taxon>
    </lineage>
</organism>
<gene>
    <name evidence="10" type="ORF">CKAN_01475700</name>
</gene>
<dbReference type="SUPFAM" id="SSF52058">
    <property type="entry name" value="L domain-like"/>
    <property type="match status" value="1"/>
</dbReference>
<dbReference type="InterPro" id="IPR011009">
    <property type="entry name" value="Kinase-like_dom_sf"/>
</dbReference>
<comment type="caution">
    <text evidence="10">The sequence shown here is derived from an EMBL/GenBank/DDBJ whole genome shotgun (WGS) entry which is preliminary data.</text>
</comment>
<dbReference type="PROSITE" id="PS00107">
    <property type="entry name" value="PROTEIN_KINASE_ATP"/>
    <property type="match status" value="1"/>
</dbReference>
<dbReference type="InterPro" id="IPR017441">
    <property type="entry name" value="Protein_kinase_ATP_BS"/>
</dbReference>
<name>A0A3S3QKI5_9MAGN</name>
<dbReference type="InterPro" id="IPR024788">
    <property type="entry name" value="Malectin-like_Carb-bd_dom"/>
</dbReference>
<keyword evidence="10" id="KW-0675">Receptor</keyword>
<dbReference type="Gene3D" id="2.60.120.430">
    <property type="entry name" value="Galactose-binding lectin"/>
    <property type="match status" value="1"/>
</dbReference>
<dbReference type="GO" id="GO:0016020">
    <property type="term" value="C:membrane"/>
    <property type="evidence" value="ECO:0007669"/>
    <property type="project" value="UniProtKB-SubCell"/>
</dbReference>
<keyword evidence="3 8" id="KW-0732">Signal</keyword>
<evidence type="ECO:0000256" key="4">
    <source>
        <dbReference type="ARBA" id="ARBA00022737"/>
    </source>
</evidence>
<feature type="chain" id="PRO_5018558870" evidence="8">
    <location>
        <begin position="20"/>
        <end position="810"/>
    </location>
</feature>
<evidence type="ECO:0000256" key="7">
    <source>
        <dbReference type="SAM" id="Phobius"/>
    </source>
</evidence>
<dbReference type="Pfam" id="PF12819">
    <property type="entry name" value="Malectin_like"/>
    <property type="match status" value="1"/>
</dbReference>
<evidence type="ECO:0000256" key="6">
    <source>
        <dbReference type="PROSITE-ProRule" id="PRU10141"/>
    </source>
</evidence>
<dbReference type="GO" id="GO:0016301">
    <property type="term" value="F:kinase activity"/>
    <property type="evidence" value="ECO:0007669"/>
    <property type="project" value="UniProtKB-KW"/>
</dbReference>
<keyword evidence="10" id="KW-0418">Kinase</keyword>
<feature type="signal peptide" evidence="8">
    <location>
        <begin position="1"/>
        <end position="19"/>
    </location>
</feature>
<evidence type="ECO:0000256" key="5">
    <source>
        <dbReference type="ARBA" id="ARBA00023180"/>
    </source>
</evidence>
<evidence type="ECO:0000259" key="9">
    <source>
        <dbReference type="Pfam" id="PF12819"/>
    </source>
</evidence>
<dbReference type="Gene3D" id="1.10.510.10">
    <property type="entry name" value="Transferase(Phosphotransferase) domain 1"/>
    <property type="match status" value="1"/>
</dbReference>
<dbReference type="GO" id="GO:0005524">
    <property type="term" value="F:ATP binding"/>
    <property type="evidence" value="ECO:0007669"/>
    <property type="project" value="UniProtKB-UniRule"/>
</dbReference>
<evidence type="ECO:0000313" key="10">
    <source>
        <dbReference type="EMBL" id="RWR85881.1"/>
    </source>
</evidence>
<dbReference type="InterPro" id="IPR032675">
    <property type="entry name" value="LRR_dom_sf"/>
</dbReference>
<dbReference type="AlphaFoldDB" id="A0A3S3QKI5"/>
<feature type="transmembrane region" description="Helical" evidence="7">
    <location>
        <begin position="526"/>
        <end position="549"/>
    </location>
</feature>
<dbReference type="Proteomes" id="UP000283530">
    <property type="component" value="Unassembled WGS sequence"/>
</dbReference>
<proteinExistence type="predicted"/>
<evidence type="ECO:0000313" key="11">
    <source>
        <dbReference type="Proteomes" id="UP000283530"/>
    </source>
</evidence>
<dbReference type="PANTHER" id="PTHR45631">
    <property type="entry name" value="OS07G0107800 PROTEIN-RELATED"/>
    <property type="match status" value="1"/>
</dbReference>
<keyword evidence="7" id="KW-0812">Transmembrane</keyword>
<keyword evidence="7" id="KW-0472">Membrane</keyword>
<evidence type="ECO:0000256" key="3">
    <source>
        <dbReference type="ARBA" id="ARBA00022729"/>
    </source>
</evidence>
<dbReference type="PANTHER" id="PTHR45631:SF68">
    <property type="entry name" value="REPEAT FAMILY PROTEIN, PUTATIVE, EXPRESSED-RELATED"/>
    <property type="match status" value="1"/>
</dbReference>
<keyword evidence="5" id="KW-0325">Glycoprotein</keyword>
<reference evidence="10 11" key="1">
    <citation type="journal article" date="2019" name="Nat. Plants">
        <title>Stout camphor tree genome fills gaps in understanding of flowering plant genome evolution.</title>
        <authorList>
            <person name="Chaw S.M."/>
            <person name="Liu Y.C."/>
            <person name="Wu Y.W."/>
            <person name="Wang H.Y."/>
            <person name="Lin C.I."/>
            <person name="Wu C.S."/>
            <person name="Ke H.M."/>
            <person name="Chang L.Y."/>
            <person name="Hsu C.Y."/>
            <person name="Yang H.T."/>
            <person name="Sudianto E."/>
            <person name="Hsu M.H."/>
            <person name="Wu K.P."/>
            <person name="Wang L.N."/>
            <person name="Leebens-Mack J.H."/>
            <person name="Tsai I.J."/>
        </authorList>
    </citation>
    <scope>NUCLEOTIDE SEQUENCE [LARGE SCALE GENOMIC DNA]</scope>
    <source>
        <strain evidence="11">cv. Chaw 1501</strain>
        <tissue evidence="10">Young leaves</tissue>
    </source>
</reference>
<dbReference type="OrthoDB" id="1111193at2759"/>